<keyword evidence="1" id="KW-1133">Transmembrane helix</keyword>
<protein>
    <recommendedName>
        <fullName evidence="4">Lantibiotic ABC transporter permease</fullName>
    </recommendedName>
</protein>
<organism evidence="2 3">
    <name type="scientific">Paenibacillus donghaensis</name>
    <dbReference type="NCBI Taxonomy" id="414771"/>
    <lineage>
        <taxon>Bacteria</taxon>
        <taxon>Bacillati</taxon>
        <taxon>Bacillota</taxon>
        <taxon>Bacilli</taxon>
        <taxon>Bacillales</taxon>
        <taxon>Paenibacillaceae</taxon>
        <taxon>Paenibacillus</taxon>
    </lineage>
</organism>
<keyword evidence="3" id="KW-1185">Reference proteome</keyword>
<sequence length="254" mass="27129">MNSGLWSAEYLKLKRTATQAVVLTVPVLAVLFIVAFGLLSNGFRVSPISESVPGLWAKYVFSIHWILIFAIPLGATVSASIMAGLEHREHSWKQTLAMPYSKASVWLVKFALLAVTHVLAGVVLGGALLASGLLLGIEEAVPWRLLAAESFGPYLAVFPILVLQLWISVTVSNQAVALSVGTVGAMAGLFLGMGGSGGWLPWTYVVNASPVIWDAVSNGPLPNRDFRDLLVRSVLAGLAGLILAVTHFSHKEFK</sequence>
<feature type="transmembrane region" description="Helical" evidence="1">
    <location>
        <begin position="59"/>
        <end position="85"/>
    </location>
</feature>
<name>A0A2Z2KH43_9BACL</name>
<evidence type="ECO:0008006" key="4">
    <source>
        <dbReference type="Google" id="ProtNLM"/>
    </source>
</evidence>
<proteinExistence type="predicted"/>
<keyword evidence="1" id="KW-0472">Membrane</keyword>
<dbReference type="Pfam" id="PF12730">
    <property type="entry name" value="ABC2_membrane_4"/>
    <property type="match status" value="1"/>
</dbReference>
<keyword evidence="1" id="KW-0812">Transmembrane</keyword>
<dbReference type="Proteomes" id="UP000249890">
    <property type="component" value="Chromosome"/>
</dbReference>
<feature type="transmembrane region" description="Helical" evidence="1">
    <location>
        <begin position="20"/>
        <end position="39"/>
    </location>
</feature>
<dbReference type="EMBL" id="CP021780">
    <property type="protein sequence ID" value="ASA22553.1"/>
    <property type="molecule type" value="Genomic_DNA"/>
</dbReference>
<dbReference type="KEGG" id="pdh:B9T62_18250"/>
<dbReference type="RefSeq" id="WP_087916551.1">
    <property type="nucleotide sequence ID" value="NZ_CP021780.1"/>
</dbReference>
<dbReference type="AlphaFoldDB" id="A0A2Z2KH43"/>
<evidence type="ECO:0000313" key="3">
    <source>
        <dbReference type="Proteomes" id="UP000249890"/>
    </source>
</evidence>
<gene>
    <name evidence="2" type="ORF">B9T62_18250</name>
</gene>
<feature type="transmembrane region" description="Helical" evidence="1">
    <location>
        <begin position="151"/>
        <end position="169"/>
    </location>
</feature>
<dbReference type="CDD" id="cd21809">
    <property type="entry name" value="ABC-2_lan_permease-like"/>
    <property type="match status" value="1"/>
</dbReference>
<accession>A0A2Z2KH43</accession>
<dbReference type="OrthoDB" id="3190532at2"/>
<feature type="transmembrane region" description="Helical" evidence="1">
    <location>
        <begin position="176"/>
        <end position="200"/>
    </location>
</feature>
<reference evidence="2 3" key="1">
    <citation type="submission" date="2017-06" db="EMBL/GenBank/DDBJ databases">
        <title>Complete genome sequence of Paenibacillus donghaensis KCTC 13049T isolated from East Sea sediment, South Korea.</title>
        <authorList>
            <person name="Jung B.K."/>
            <person name="Hong S.-J."/>
            <person name="Shin J.-H."/>
        </authorList>
    </citation>
    <scope>NUCLEOTIDE SEQUENCE [LARGE SCALE GENOMIC DNA]</scope>
    <source>
        <strain evidence="2 3">KCTC 13049</strain>
    </source>
</reference>
<evidence type="ECO:0000256" key="1">
    <source>
        <dbReference type="SAM" id="Phobius"/>
    </source>
</evidence>
<feature type="transmembrane region" description="Helical" evidence="1">
    <location>
        <begin position="106"/>
        <end position="131"/>
    </location>
</feature>
<feature type="transmembrane region" description="Helical" evidence="1">
    <location>
        <begin position="229"/>
        <end position="248"/>
    </location>
</feature>
<evidence type="ECO:0000313" key="2">
    <source>
        <dbReference type="EMBL" id="ASA22553.1"/>
    </source>
</evidence>